<name>A0A916VXZ1_9HYPH</name>
<feature type="region of interest" description="Disordered" evidence="1">
    <location>
        <begin position="51"/>
        <end position="74"/>
    </location>
</feature>
<gene>
    <name evidence="2" type="ORF">GCM10011499_21730</name>
</gene>
<reference evidence="2 3" key="1">
    <citation type="journal article" date="2014" name="Int. J. Syst. Evol. Microbiol.">
        <title>Complete genome sequence of Corynebacterium casei LMG S-19264T (=DSM 44701T), isolated from a smear-ripened cheese.</title>
        <authorList>
            <consortium name="US DOE Joint Genome Institute (JGI-PGF)"/>
            <person name="Walter F."/>
            <person name="Albersmeier A."/>
            <person name="Kalinowski J."/>
            <person name="Ruckert C."/>
        </authorList>
    </citation>
    <scope>NUCLEOTIDE SEQUENCE [LARGE SCALE GENOMIC DNA]</scope>
    <source>
        <strain evidence="2 3">CGMCC 1.15896</strain>
    </source>
</reference>
<protein>
    <submittedName>
        <fullName evidence="2">Uncharacterized protein</fullName>
    </submittedName>
</protein>
<organism evidence="2 3">
    <name type="scientific">Pelagibacterium lentulum</name>
    <dbReference type="NCBI Taxonomy" id="2029865"/>
    <lineage>
        <taxon>Bacteria</taxon>
        <taxon>Pseudomonadati</taxon>
        <taxon>Pseudomonadota</taxon>
        <taxon>Alphaproteobacteria</taxon>
        <taxon>Hyphomicrobiales</taxon>
        <taxon>Devosiaceae</taxon>
        <taxon>Pelagibacterium</taxon>
    </lineage>
</organism>
<evidence type="ECO:0000256" key="1">
    <source>
        <dbReference type="SAM" id="MobiDB-lite"/>
    </source>
</evidence>
<sequence>MIGKAELGIGLFGYETFSGREMIKIKRLFLPFAAVSVLALAACDNQTQAPGVVDPDAGTPPAAETTPDETPASVEVETQAPADLQRQIDAVQEEAQETFQDIQQQSQQAGESLMDAGSNMMDAMTQQMQAAGDSLSAQIDAIVESAEEFRDDNMTDEQKLEVVANARVAAEQAARGLGRTEAEVIAAGDEAELRVRQALDI</sequence>
<evidence type="ECO:0000313" key="3">
    <source>
        <dbReference type="Proteomes" id="UP000596977"/>
    </source>
</evidence>
<proteinExistence type="predicted"/>
<accession>A0A916VXZ1</accession>
<feature type="compositionally biased region" description="Low complexity" evidence="1">
    <location>
        <begin position="54"/>
        <end position="72"/>
    </location>
</feature>
<comment type="caution">
    <text evidence="2">The sequence shown here is derived from an EMBL/GenBank/DDBJ whole genome shotgun (WGS) entry which is preliminary data.</text>
</comment>
<dbReference type="AlphaFoldDB" id="A0A916VXZ1"/>
<dbReference type="Proteomes" id="UP000596977">
    <property type="component" value="Unassembled WGS sequence"/>
</dbReference>
<evidence type="ECO:0000313" key="2">
    <source>
        <dbReference type="EMBL" id="GGA51341.1"/>
    </source>
</evidence>
<dbReference type="EMBL" id="BMKB01000003">
    <property type="protein sequence ID" value="GGA51341.1"/>
    <property type="molecule type" value="Genomic_DNA"/>
</dbReference>
<keyword evidence="3" id="KW-1185">Reference proteome</keyword>